<dbReference type="RefSeq" id="WP_219004918.1">
    <property type="nucleotide sequence ID" value="NZ_CP079194.1"/>
</dbReference>
<dbReference type="Proteomes" id="UP000825009">
    <property type="component" value="Chromosome"/>
</dbReference>
<dbReference type="KEGG" id="gce:KYE46_08640"/>
<keyword evidence="2" id="KW-1185">Reference proteome</keyword>
<dbReference type="AlphaFoldDB" id="A0A8F6TYI9"/>
<reference evidence="1 2" key="1">
    <citation type="submission" date="2021-07" db="EMBL/GenBank/DDBJ databases">
        <title>A novel Jannaschia species isolated from marine dinoflagellate Ceratoperidinium margalefii.</title>
        <authorList>
            <person name="Jiang Y."/>
            <person name="Li Z."/>
        </authorList>
    </citation>
    <scope>NUCLEOTIDE SEQUENCE [LARGE SCALE GENOMIC DNA]</scope>
    <source>
        <strain evidence="1 2">J12C1-MA-4</strain>
    </source>
</reference>
<accession>A0A8F6TYI9</accession>
<proteinExistence type="predicted"/>
<organism evidence="1 2">
    <name type="scientific">Gymnodinialimonas ceratoperidinii</name>
    <dbReference type="NCBI Taxonomy" id="2856823"/>
    <lineage>
        <taxon>Bacteria</taxon>
        <taxon>Pseudomonadati</taxon>
        <taxon>Pseudomonadota</taxon>
        <taxon>Alphaproteobacteria</taxon>
        <taxon>Rhodobacterales</taxon>
        <taxon>Paracoccaceae</taxon>
        <taxon>Gymnodinialimonas</taxon>
    </lineage>
</organism>
<sequence>MSREIPLATLLDAVALAFAAARTFGKHAGLTVVGAMLALNRVGLSAHIPMMAPGAPDATATPDTMPDASGVTFGAATLAALTSAAAPLGHQGARRTREAAA</sequence>
<dbReference type="EMBL" id="CP079194">
    <property type="protein sequence ID" value="QXT41261.1"/>
    <property type="molecule type" value="Genomic_DNA"/>
</dbReference>
<gene>
    <name evidence="1" type="ORF">KYE46_08640</name>
</gene>
<name>A0A8F6TYI9_9RHOB</name>
<evidence type="ECO:0000313" key="1">
    <source>
        <dbReference type="EMBL" id="QXT41261.1"/>
    </source>
</evidence>
<protein>
    <submittedName>
        <fullName evidence="1">Uncharacterized protein</fullName>
    </submittedName>
</protein>
<evidence type="ECO:0000313" key="2">
    <source>
        <dbReference type="Proteomes" id="UP000825009"/>
    </source>
</evidence>